<reference evidence="1 3" key="1">
    <citation type="submission" date="2015-09" db="EMBL/GenBank/DDBJ databases">
        <title>Draft Genome Sequence of Pseudoalteromonas lipolytica UCD-48B.</title>
        <authorList>
            <person name="Krusor M."/>
            <person name="Coil D.A."/>
            <person name="Lang J.M."/>
            <person name="Eisen J.A."/>
            <person name="Alexiev A."/>
        </authorList>
    </citation>
    <scope>NUCLEOTIDE SEQUENCE [LARGE SCALE GENOMIC DNA]</scope>
    <source>
        <strain evidence="1 3">UCD-48B</strain>
    </source>
</reference>
<dbReference type="AlphaFoldDB" id="A0A0P7D586"/>
<proteinExistence type="predicted"/>
<keyword evidence="4" id="KW-1185">Reference proteome</keyword>
<dbReference type="RefSeq" id="WP_054552658.1">
    <property type="nucleotide sequence ID" value="NZ_JAQPZS010000004.1"/>
</dbReference>
<dbReference type="OrthoDB" id="6301382at2"/>
<dbReference type="PATRIC" id="fig|570156.3.peg.2828"/>
<comment type="caution">
    <text evidence="1">The sequence shown here is derived from an EMBL/GenBank/DDBJ whole genome shotgun (WGS) entry which is preliminary data.</text>
</comment>
<dbReference type="EMBL" id="LJTC01000005">
    <property type="protein sequence ID" value="KPM83742.1"/>
    <property type="molecule type" value="Genomic_DNA"/>
</dbReference>
<dbReference type="Proteomes" id="UP001377972">
    <property type="component" value="Unassembled WGS sequence"/>
</dbReference>
<name>A0A0P7D586_9GAMM</name>
<reference evidence="2 4" key="2">
    <citation type="submission" date="2023-01" db="EMBL/GenBank/DDBJ databases">
        <title>Trichodesmium-associated heterotrophic epibiont bacteria.</title>
        <authorList>
            <person name="Cleveland C.S."/>
            <person name="Webb E.A."/>
        </authorList>
    </citation>
    <scope>NUCLEOTIDE SEQUENCE [LARGE SCALE GENOMIC DNA]</scope>
    <source>
        <strain evidence="2 4">USCH2</strain>
    </source>
</reference>
<accession>A0A0P7D586</accession>
<evidence type="ECO:0000313" key="3">
    <source>
        <dbReference type="Proteomes" id="UP000050378"/>
    </source>
</evidence>
<protein>
    <submittedName>
        <fullName evidence="1">Uncharacterized protein</fullName>
    </submittedName>
</protein>
<evidence type="ECO:0000313" key="4">
    <source>
        <dbReference type="Proteomes" id="UP001377972"/>
    </source>
</evidence>
<gene>
    <name evidence="1" type="ORF">AOG27_08815</name>
    <name evidence="2" type="ORF">PQI24_05985</name>
</gene>
<dbReference type="EMBL" id="JAQPZS010000004">
    <property type="protein sequence ID" value="MEJ6495571.1"/>
    <property type="molecule type" value="Genomic_DNA"/>
</dbReference>
<sequence length="155" mass="17771">MPFKVNDYLLVDIDNEFSRAFTEHYFASVEGSTLVVAGANSRHMVKLMFDELIKDYCYCDFSNEISVSELASYLHEHHNIKGVLINLTDYQLADDAQKFIYNSLHKIRYLVKQEEQGFSFAPCPDSAHINHLSCQTTIAETTTDLLPLAEELNRK</sequence>
<dbReference type="STRING" id="570156.AOG27_08815"/>
<organism evidence="1 3">
    <name type="scientific">Pseudoalteromonas lipolytica</name>
    <dbReference type="NCBI Taxonomy" id="570156"/>
    <lineage>
        <taxon>Bacteria</taxon>
        <taxon>Pseudomonadati</taxon>
        <taxon>Pseudomonadota</taxon>
        <taxon>Gammaproteobacteria</taxon>
        <taxon>Alteromonadales</taxon>
        <taxon>Pseudoalteromonadaceae</taxon>
        <taxon>Pseudoalteromonas</taxon>
    </lineage>
</organism>
<evidence type="ECO:0000313" key="1">
    <source>
        <dbReference type="EMBL" id="KPM83742.1"/>
    </source>
</evidence>
<evidence type="ECO:0000313" key="2">
    <source>
        <dbReference type="EMBL" id="MEJ6495571.1"/>
    </source>
</evidence>
<dbReference type="Proteomes" id="UP000050378">
    <property type="component" value="Unassembled WGS sequence"/>
</dbReference>